<dbReference type="AlphaFoldDB" id="A0A327SDH5"/>
<evidence type="ECO:0000256" key="1">
    <source>
        <dbReference type="SAM" id="Phobius"/>
    </source>
</evidence>
<feature type="transmembrane region" description="Helical" evidence="1">
    <location>
        <begin position="6"/>
        <end position="25"/>
    </location>
</feature>
<dbReference type="EMBL" id="QLLR01000021">
    <property type="protein sequence ID" value="RAJ27090.1"/>
    <property type="molecule type" value="Genomic_DNA"/>
</dbReference>
<dbReference type="InterPro" id="IPR001466">
    <property type="entry name" value="Beta-lactam-related"/>
</dbReference>
<keyword evidence="1" id="KW-0472">Membrane</keyword>
<feature type="domain" description="Beta-lactamase-related" evidence="2">
    <location>
        <begin position="97"/>
        <end position="373"/>
    </location>
</feature>
<dbReference type="OrthoDB" id="9773047at2"/>
<comment type="caution">
    <text evidence="3">The sequence shown here is derived from an EMBL/GenBank/DDBJ whole genome shotgun (WGS) entry which is preliminary data.</text>
</comment>
<name>A0A327SDH5_9SPHI</name>
<dbReference type="InterPro" id="IPR050789">
    <property type="entry name" value="Diverse_Enzym_Activities"/>
</dbReference>
<sequence>MKRILYWLAAVTLVIVLLFVVLFTWRPELVRVLRYQSPDANTYKIFPQAIIQPSDAAFHFVKAAANRDDLDTIQVLNWKNESVPFTTYLKDGKANLFMVIRNDTIIYQKFAPGYSDTTLTTLFSVAKTMVSMLTGEALASGKIKNLDDHLTQYVPELKNNPAFNQITLRNLLEMKSGLEFKDVYGGIIAAFLSDEAKYYYTEDIKKELLQVKLANKPGTVWKYKSIDAFLLTWALENATGQKAATYFQDEIWKKIGTAYPASFGLDHPDGFANTASRFQSTAIDLAKLGRLYLNKGRYNGNQVIPEQWVNQSVNLGKEETPANAKGWQKSAHHYLWWVPQQGVTGDYAAEGMRGQRLYIDPLTHTIIVQFSEKGAGGYPFRKVSRYLSGLPFTYPKNPPLESAISQ</sequence>
<reference evidence="3 4" key="1">
    <citation type="submission" date="2018-06" db="EMBL/GenBank/DDBJ databases">
        <title>Genomic Encyclopedia of Archaeal and Bacterial Type Strains, Phase II (KMG-II): from individual species to whole genera.</title>
        <authorList>
            <person name="Goeker M."/>
        </authorList>
    </citation>
    <scope>NUCLEOTIDE SEQUENCE [LARGE SCALE GENOMIC DNA]</scope>
    <source>
        <strain evidence="3 4">DSM 14825</strain>
    </source>
</reference>
<keyword evidence="1" id="KW-1133">Transmembrane helix</keyword>
<dbReference type="STRING" id="188932.AY601_4481"/>
<proteinExistence type="predicted"/>
<dbReference type="Pfam" id="PF00144">
    <property type="entry name" value="Beta-lactamase"/>
    <property type="match status" value="1"/>
</dbReference>
<protein>
    <submittedName>
        <fullName evidence="3">CubicO group peptidase (Beta-lactamase class C family)</fullName>
    </submittedName>
</protein>
<evidence type="ECO:0000313" key="3">
    <source>
        <dbReference type="EMBL" id="RAJ27090.1"/>
    </source>
</evidence>
<evidence type="ECO:0000313" key="4">
    <source>
        <dbReference type="Proteomes" id="UP000249754"/>
    </source>
</evidence>
<evidence type="ECO:0000259" key="2">
    <source>
        <dbReference type="Pfam" id="PF00144"/>
    </source>
</evidence>
<dbReference type="InterPro" id="IPR012338">
    <property type="entry name" value="Beta-lactam/transpept-like"/>
</dbReference>
<dbReference type="Proteomes" id="UP000249754">
    <property type="component" value="Unassembled WGS sequence"/>
</dbReference>
<gene>
    <name evidence="3" type="ORF">LY11_03668</name>
</gene>
<organism evidence="3 4">
    <name type="scientific">Pedobacter cryoconitis</name>
    <dbReference type="NCBI Taxonomy" id="188932"/>
    <lineage>
        <taxon>Bacteria</taxon>
        <taxon>Pseudomonadati</taxon>
        <taxon>Bacteroidota</taxon>
        <taxon>Sphingobacteriia</taxon>
        <taxon>Sphingobacteriales</taxon>
        <taxon>Sphingobacteriaceae</taxon>
        <taxon>Pedobacter</taxon>
    </lineage>
</organism>
<accession>A0A327SDH5</accession>
<dbReference type="SUPFAM" id="SSF56601">
    <property type="entry name" value="beta-lactamase/transpeptidase-like"/>
    <property type="match status" value="1"/>
</dbReference>
<keyword evidence="1" id="KW-0812">Transmembrane</keyword>
<dbReference type="PANTHER" id="PTHR43283">
    <property type="entry name" value="BETA-LACTAMASE-RELATED"/>
    <property type="match status" value="1"/>
</dbReference>
<dbReference type="Gene3D" id="3.40.710.10">
    <property type="entry name" value="DD-peptidase/beta-lactamase superfamily"/>
    <property type="match status" value="1"/>
</dbReference>
<dbReference type="RefSeq" id="WP_111635069.1">
    <property type="nucleotide sequence ID" value="NZ_QLLR01000021.1"/>
</dbReference>
<dbReference type="PANTHER" id="PTHR43283:SF7">
    <property type="entry name" value="BETA-LACTAMASE-RELATED DOMAIN-CONTAINING PROTEIN"/>
    <property type="match status" value="1"/>
</dbReference>